<keyword evidence="2" id="KW-1133">Transmembrane helix</keyword>
<keyword evidence="2" id="KW-0812">Transmembrane</keyword>
<feature type="transmembrane region" description="Helical" evidence="2">
    <location>
        <begin position="185"/>
        <end position="210"/>
    </location>
</feature>
<reference evidence="3 4" key="1">
    <citation type="submission" date="2018-07" db="EMBL/GenBank/DDBJ databases">
        <authorList>
            <person name="Ye Y."/>
        </authorList>
    </citation>
    <scope>NUCLEOTIDE SEQUENCE [LARGE SCALE GENOMIC DNA]</scope>
    <source>
        <strain evidence="4">H14(2018)</strain>
    </source>
</reference>
<feature type="compositionally biased region" description="Basic and acidic residues" evidence="1">
    <location>
        <begin position="41"/>
        <end position="61"/>
    </location>
</feature>
<feature type="transmembrane region" description="Helical" evidence="2">
    <location>
        <begin position="253"/>
        <end position="275"/>
    </location>
</feature>
<evidence type="ECO:0000256" key="1">
    <source>
        <dbReference type="SAM" id="MobiDB-lite"/>
    </source>
</evidence>
<feature type="compositionally biased region" description="Low complexity" evidence="1">
    <location>
        <begin position="79"/>
        <end position="99"/>
    </location>
</feature>
<gene>
    <name evidence="3" type="ORF">DVH21_05190</name>
</gene>
<evidence type="ECO:0000313" key="3">
    <source>
        <dbReference type="EMBL" id="AXH94361.1"/>
    </source>
</evidence>
<accession>A0A6N3K8M8</accession>
<evidence type="ECO:0000256" key="2">
    <source>
        <dbReference type="SAM" id="Phobius"/>
    </source>
</evidence>
<organism evidence="3 4">
    <name type="scientific">Micromonospora aurantiaca</name>
    <name type="common">nom. illeg.</name>
    <dbReference type="NCBI Taxonomy" id="47850"/>
    <lineage>
        <taxon>Bacteria</taxon>
        <taxon>Bacillati</taxon>
        <taxon>Actinomycetota</taxon>
        <taxon>Actinomycetes</taxon>
        <taxon>Micromonosporales</taxon>
        <taxon>Micromonosporaceae</taxon>
        <taxon>Micromonospora</taxon>
    </lineage>
</organism>
<feature type="transmembrane region" description="Helical" evidence="2">
    <location>
        <begin position="222"/>
        <end position="241"/>
    </location>
</feature>
<name>A0A6N3K8M8_9ACTN</name>
<feature type="region of interest" description="Disordered" evidence="1">
    <location>
        <begin position="41"/>
        <end position="99"/>
    </location>
</feature>
<evidence type="ECO:0000313" key="4">
    <source>
        <dbReference type="Proteomes" id="UP000253958"/>
    </source>
</evidence>
<proteinExistence type="predicted"/>
<dbReference type="EMBL" id="CP031263">
    <property type="protein sequence ID" value="AXH94361.1"/>
    <property type="molecule type" value="Genomic_DNA"/>
</dbReference>
<feature type="transmembrane region" description="Helical" evidence="2">
    <location>
        <begin position="142"/>
        <end position="165"/>
    </location>
</feature>
<sequence length="282" mass="29865">MPPPGKPDHDDLTPALRLMVDELDDVYGGADCPSIDKTAERMREKTGNKSWDSRGQVDKARAAYRARHGIETPPKKTRTTTPAPTARTKPPTPRRTAVVRPDPQPVVQATPVPVVRDEPPPAPVEAVPQPAEPVRTGPVRRLAVWPVMLLAAPAFVAIWGGWVGLGKLTGFGTVNLLPGIVAEGGWATIDSAITLPIGVETYGAYALYVALSGRVPARARAFAKWSAIGSLLVGALGQVAYHQLVAAGVTAAPWWITTLVACLPVAVLGMGAALAHMVREED</sequence>
<reference evidence="3 4" key="2">
    <citation type="submission" date="2018-08" db="EMBL/GenBank/DDBJ databases">
        <title>Streptomyces kandeliansis sp. nov., an endophytic bacterium isolated from mangrove plant.</title>
        <authorList>
            <person name="Wang R."/>
        </authorList>
    </citation>
    <scope>NUCLEOTIDE SEQUENCE [LARGE SCALE GENOMIC DNA]</scope>
    <source>
        <strain evidence="4">H14(2018)</strain>
    </source>
</reference>
<feature type="region of interest" description="Disordered" evidence="1">
    <location>
        <begin position="112"/>
        <end position="131"/>
    </location>
</feature>
<protein>
    <submittedName>
        <fullName evidence="3">ABC transporter permease</fullName>
    </submittedName>
</protein>
<keyword evidence="2" id="KW-0472">Membrane</keyword>
<dbReference type="AlphaFoldDB" id="A0A6N3K8M8"/>
<dbReference type="Proteomes" id="UP000253958">
    <property type="component" value="Chromosome"/>
</dbReference>